<evidence type="ECO:0000256" key="4">
    <source>
        <dbReference type="RuleBase" id="RU361169"/>
    </source>
</evidence>
<dbReference type="InterPro" id="IPR000743">
    <property type="entry name" value="Glyco_hydro_28"/>
</dbReference>
<evidence type="ECO:0000313" key="7">
    <source>
        <dbReference type="Proteomes" id="UP001237642"/>
    </source>
</evidence>
<proteinExistence type="inferred from homology"/>
<dbReference type="GO" id="GO:0004650">
    <property type="term" value="F:polygalacturonase activity"/>
    <property type="evidence" value="ECO:0007669"/>
    <property type="project" value="InterPro"/>
</dbReference>
<dbReference type="Pfam" id="PF00295">
    <property type="entry name" value="Glyco_hydro_28"/>
    <property type="match status" value="1"/>
</dbReference>
<dbReference type="InterPro" id="IPR011050">
    <property type="entry name" value="Pectin_lyase_fold/virulence"/>
</dbReference>
<dbReference type="SUPFAM" id="SSF51126">
    <property type="entry name" value="Pectin lyase-like"/>
    <property type="match status" value="1"/>
</dbReference>
<feature type="signal peptide" evidence="5">
    <location>
        <begin position="1"/>
        <end position="30"/>
    </location>
</feature>
<evidence type="ECO:0000256" key="5">
    <source>
        <dbReference type="SAM" id="SignalP"/>
    </source>
</evidence>
<evidence type="ECO:0000256" key="1">
    <source>
        <dbReference type="ARBA" id="ARBA00008834"/>
    </source>
</evidence>
<dbReference type="GO" id="GO:0005975">
    <property type="term" value="P:carbohydrate metabolic process"/>
    <property type="evidence" value="ECO:0007669"/>
    <property type="project" value="InterPro"/>
</dbReference>
<keyword evidence="7" id="KW-1185">Reference proteome</keyword>
<protein>
    <submittedName>
        <fullName evidence="6">Polygalacturonase</fullName>
    </submittedName>
</protein>
<dbReference type="SMART" id="SM00710">
    <property type="entry name" value="PbH1"/>
    <property type="match status" value="6"/>
</dbReference>
<keyword evidence="3 4" id="KW-0326">Glycosidase</keyword>
<reference evidence="6" key="2">
    <citation type="submission" date="2023-05" db="EMBL/GenBank/DDBJ databases">
        <authorList>
            <person name="Schelkunov M.I."/>
        </authorList>
    </citation>
    <scope>NUCLEOTIDE SEQUENCE</scope>
    <source>
        <strain evidence="6">Hsosn_3</strain>
        <tissue evidence="6">Leaf</tissue>
    </source>
</reference>
<keyword evidence="2 4" id="KW-0378">Hydrolase</keyword>
<reference evidence="6" key="1">
    <citation type="submission" date="2023-02" db="EMBL/GenBank/DDBJ databases">
        <title>Genome of toxic invasive species Heracleum sosnowskyi carries increased number of genes despite the absence of recent whole-genome duplications.</title>
        <authorList>
            <person name="Schelkunov M."/>
            <person name="Shtratnikova V."/>
            <person name="Makarenko M."/>
            <person name="Klepikova A."/>
            <person name="Omelchenko D."/>
            <person name="Novikova G."/>
            <person name="Obukhova E."/>
            <person name="Bogdanov V."/>
            <person name="Penin A."/>
            <person name="Logacheva M."/>
        </authorList>
    </citation>
    <scope>NUCLEOTIDE SEQUENCE</scope>
    <source>
        <strain evidence="6">Hsosn_3</strain>
        <tissue evidence="6">Leaf</tissue>
    </source>
</reference>
<dbReference type="Gene3D" id="2.160.20.10">
    <property type="entry name" value="Single-stranded right-handed beta-helix, Pectin lyase-like"/>
    <property type="match status" value="1"/>
</dbReference>
<keyword evidence="5" id="KW-0732">Signal</keyword>
<dbReference type="Proteomes" id="UP001237642">
    <property type="component" value="Unassembled WGS sequence"/>
</dbReference>
<evidence type="ECO:0000256" key="2">
    <source>
        <dbReference type="ARBA" id="ARBA00022801"/>
    </source>
</evidence>
<dbReference type="PANTHER" id="PTHR31339:SF5">
    <property type="entry name" value="HYDROLASE FAMILY 28 PROTEIN, PUTATIVE, EXPRESSED-RELATED"/>
    <property type="match status" value="1"/>
</dbReference>
<accession>A0AAD8IHH1</accession>
<sequence length="438" mass="46984">MPRGVKRIMKRLVTLILLVALSHVVQHSAADNIGQCKSNGPLKPRPHSVSILEFGAVGDGKALNTIAFQNAIFYLKSFADKGGAQLYVPSGKWLTGSFNLTSHLTLFLEKEAVILGSQDIAHWEVVDALPSYGRGIEHPGGRYQSLITGNNLVDVVITGDNGTIDGQGSVWWEQFSSNSLNYSRPHLVEFISSKDVVVSNLTFLNSPSYNIHPVYCSNVLVQNVTAYASPESPYTSGIVPDSSEYVCIEKSNISVSYDAIVLKSGWDEYGIALGKPTSDVHIREVRVQSTTGAGLAFGSEMSGGISNVLVEKIDLHDSFIGIELKTSIGQSKSHPDDSYDPHALPEVKGITFKDIVGTNITIAGNFSGISESPFTAICLSNISFTTTSYAPASWLCSDVSGVSENVYPDPCPALQNSHSSPSSVCSLLFHPSSHASVL</sequence>
<dbReference type="AlphaFoldDB" id="A0AAD8IHH1"/>
<dbReference type="PANTHER" id="PTHR31339">
    <property type="entry name" value="PECTIN LYASE-RELATED"/>
    <property type="match status" value="1"/>
</dbReference>
<evidence type="ECO:0000256" key="3">
    <source>
        <dbReference type="ARBA" id="ARBA00023295"/>
    </source>
</evidence>
<comment type="caution">
    <text evidence="6">The sequence shown here is derived from an EMBL/GenBank/DDBJ whole genome shotgun (WGS) entry which is preliminary data.</text>
</comment>
<comment type="similarity">
    <text evidence="1 4">Belongs to the glycosyl hydrolase 28 family.</text>
</comment>
<dbReference type="InterPro" id="IPR006626">
    <property type="entry name" value="PbH1"/>
</dbReference>
<feature type="chain" id="PRO_5042283043" evidence="5">
    <location>
        <begin position="31"/>
        <end position="438"/>
    </location>
</feature>
<dbReference type="EMBL" id="JAUIZM010000005">
    <property type="protein sequence ID" value="KAK1385094.1"/>
    <property type="molecule type" value="Genomic_DNA"/>
</dbReference>
<evidence type="ECO:0000313" key="6">
    <source>
        <dbReference type="EMBL" id="KAK1385094.1"/>
    </source>
</evidence>
<organism evidence="6 7">
    <name type="scientific">Heracleum sosnowskyi</name>
    <dbReference type="NCBI Taxonomy" id="360622"/>
    <lineage>
        <taxon>Eukaryota</taxon>
        <taxon>Viridiplantae</taxon>
        <taxon>Streptophyta</taxon>
        <taxon>Embryophyta</taxon>
        <taxon>Tracheophyta</taxon>
        <taxon>Spermatophyta</taxon>
        <taxon>Magnoliopsida</taxon>
        <taxon>eudicotyledons</taxon>
        <taxon>Gunneridae</taxon>
        <taxon>Pentapetalae</taxon>
        <taxon>asterids</taxon>
        <taxon>campanulids</taxon>
        <taxon>Apiales</taxon>
        <taxon>Apiaceae</taxon>
        <taxon>Apioideae</taxon>
        <taxon>apioid superclade</taxon>
        <taxon>Tordylieae</taxon>
        <taxon>Tordyliinae</taxon>
        <taxon>Heracleum</taxon>
    </lineage>
</organism>
<name>A0AAD8IHH1_9APIA</name>
<gene>
    <name evidence="6" type="ORF">POM88_022829</name>
</gene>
<dbReference type="InterPro" id="IPR051801">
    <property type="entry name" value="GH28_Enzymes"/>
</dbReference>
<dbReference type="InterPro" id="IPR012334">
    <property type="entry name" value="Pectin_lyas_fold"/>
</dbReference>